<accession>A0A6A6JW42</accession>
<protein>
    <submittedName>
        <fullName evidence="1">Uncharacterized protein</fullName>
    </submittedName>
</protein>
<proteinExistence type="predicted"/>
<name>A0A6A6JW42_WESOR</name>
<reference evidence="1" key="1">
    <citation type="journal article" date="2020" name="Stud. Mycol.">
        <title>101 Dothideomycetes genomes: a test case for predicting lifestyles and emergence of pathogens.</title>
        <authorList>
            <person name="Haridas S."/>
            <person name="Albert R."/>
            <person name="Binder M."/>
            <person name="Bloem J."/>
            <person name="Labutti K."/>
            <person name="Salamov A."/>
            <person name="Andreopoulos B."/>
            <person name="Baker S."/>
            <person name="Barry K."/>
            <person name="Bills G."/>
            <person name="Bluhm B."/>
            <person name="Cannon C."/>
            <person name="Castanera R."/>
            <person name="Culley D."/>
            <person name="Daum C."/>
            <person name="Ezra D."/>
            <person name="Gonzalez J."/>
            <person name="Henrissat B."/>
            <person name="Kuo A."/>
            <person name="Liang C."/>
            <person name="Lipzen A."/>
            <person name="Lutzoni F."/>
            <person name="Magnuson J."/>
            <person name="Mondo S."/>
            <person name="Nolan M."/>
            <person name="Ohm R."/>
            <person name="Pangilinan J."/>
            <person name="Park H.-J."/>
            <person name="Ramirez L."/>
            <person name="Alfaro M."/>
            <person name="Sun H."/>
            <person name="Tritt A."/>
            <person name="Yoshinaga Y."/>
            <person name="Zwiers L.-H."/>
            <person name="Turgeon B."/>
            <person name="Goodwin S."/>
            <person name="Spatafora J."/>
            <person name="Crous P."/>
            <person name="Grigoriev I."/>
        </authorList>
    </citation>
    <scope>NUCLEOTIDE SEQUENCE</scope>
    <source>
        <strain evidence="1">CBS 379.55</strain>
    </source>
</reference>
<dbReference type="EMBL" id="ML986484">
    <property type="protein sequence ID" value="KAF2280831.1"/>
    <property type="molecule type" value="Genomic_DNA"/>
</dbReference>
<organism evidence="1 2">
    <name type="scientific">Westerdykella ornata</name>
    <dbReference type="NCBI Taxonomy" id="318751"/>
    <lineage>
        <taxon>Eukaryota</taxon>
        <taxon>Fungi</taxon>
        <taxon>Dikarya</taxon>
        <taxon>Ascomycota</taxon>
        <taxon>Pezizomycotina</taxon>
        <taxon>Dothideomycetes</taxon>
        <taxon>Pleosporomycetidae</taxon>
        <taxon>Pleosporales</taxon>
        <taxon>Sporormiaceae</taxon>
        <taxon>Westerdykella</taxon>
    </lineage>
</organism>
<sequence length="166" mass="18022">MDSNMPEVDTVLNDVLWCGAPPSLGSLARGVVYADVLDDATKSLILGTRRLCAKSKWCCLRFQVAVAETVLLPIAEVDTFAKEDATAAPQHSEAVDYWPKVPEQTADVLVAFSKRILLAVSGSQKLVTRTVSWPERPCEKPTGRPKVAYPWAAARASGHGITKTRT</sequence>
<dbReference type="AlphaFoldDB" id="A0A6A6JW42"/>
<dbReference type="RefSeq" id="XP_033658368.1">
    <property type="nucleotide sequence ID" value="XM_033799485.1"/>
</dbReference>
<keyword evidence="2" id="KW-1185">Reference proteome</keyword>
<evidence type="ECO:0000313" key="1">
    <source>
        <dbReference type="EMBL" id="KAF2280831.1"/>
    </source>
</evidence>
<dbReference type="Proteomes" id="UP000800097">
    <property type="component" value="Unassembled WGS sequence"/>
</dbReference>
<dbReference type="GeneID" id="54552660"/>
<evidence type="ECO:0000313" key="2">
    <source>
        <dbReference type="Proteomes" id="UP000800097"/>
    </source>
</evidence>
<gene>
    <name evidence="1" type="ORF">EI97DRAFT_438267</name>
</gene>